<evidence type="ECO:0000313" key="1">
    <source>
        <dbReference type="EMBL" id="EOD55204.1"/>
    </source>
</evidence>
<evidence type="ECO:0000313" key="2">
    <source>
        <dbReference type="Proteomes" id="UP000013526"/>
    </source>
</evidence>
<accession>R1H9V1</accession>
<dbReference type="Proteomes" id="UP000013526">
    <property type="component" value="Unassembled WGS sequence"/>
</dbReference>
<dbReference type="AlphaFoldDB" id="R1H9V1"/>
<dbReference type="InterPro" id="IPR007813">
    <property type="entry name" value="PilN"/>
</dbReference>
<organism evidence="1 2">
    <name type="scientific">Aeromonas molluscorum 848</name>
    <dbReference type="NCBI Taxonomy" id="1268236"/>
    <lineage>
        <taxon>Bacteria</taxon>
        <taxon>Pseudomonadati</taxon>
        <taxon>Pseudomonadota</taxon>
        <taxon>Gammaproteobacteria</taxon>
        <taxon>Aeromonadales</taxon>
        <taxon>Aeromonadaceae</taxon>
        <taxon>Aeromonas</taxon>
    </lineage>
</organism>
<name>R1H9V1_9GAMM</name>
<keyword evidence="2" id="KW-1185">Reference proteome</keyword>
<dbReference type="EMBL" id="AQGQ01000057">
    <property type="protein sequence ID" value="EOD55204.1"/>
    <property type="molecule type" value="Genomic_DNA"/>
</dbReference>
<dbReference type="Pfam" id="PF05137">
    <property type="entry name" value="PilN"/>
    <property type="match status" value="1"/>
</dbReference>
<reference evidence="1 2" key="1">
    <citation type="journal article" date="2013" name="Genome Announc.">
        <title>Draft Genome Sequence of Aeromonas molluscorum Strain 848TT, Isolated from Bivalve Molluscs.</title>
        <authorList>
            <person name="Spataro N."/>
            <person name="Farfan M."/>
            <person name="Albarral V."/>
            <person name="Sanglas A."/>
            <person name="Loren J.G."/>
            <person name="Fuste M.C."/>
            <person name="Bosch E."/>
        </authorList>
    </citation>
    <scope>NUCLEOTIDE SEQUENCE [LARGE SCALE GENOMIC DNA]</scope>
    <source>
        <strain evidence="1 2">848</strain>
    </source>
</reference>
<gene>
    <name evidence="1" type="ORF">G113_10269</name>
</gene>
<comment type="caution">
    <text evidence="1">The sequence shown here is derived from an EMBL/GenBank/DDBJ whole genome shotgun (WGS) entry which is preliminary data.</text>
</comment>
<protein>
    <submittedName>
        <fullName evidence="1">MSHA biogenesis protein MshI1</fullName>
    </submittedName>
</protein>
<sequence>MNAGTMKRQINLYGAEFRPRRQWASLPQMLLAWGLLAVLLAGMGALYAWQQQGVSRELAQVRVALDVQRNEAKRLDAALARHQADEALQRQLVDKRDELSAKQGLMRQLGSLSLQKSQGYAGIMSDLARLGSDKLALERIEINEGHINLAGVARSSQDVPAWVNRFKQMPTLAGKEFGELTLSRDKAGRLQFQLSGIAREKP</sequence>
<dbReference type="PATRIC" id="fig|1268236.3.peg.2030"/>
<proteinExistence type="predicted"/>